<dbReference type="PANTHER" id="PTHR43826:SF3">
    <property type="entry name" value="GLUCOSE-6-PHOSPHATE EXCHANGER SLC37A4"/>
    <property type="match status" value="1"/>
</dbReference>
<dbReference type="Gene3D" id="1.20.1250.20">
    <property type="entry name" value="MFS general substrate transporter like domains"/>
    <property type="match status" value="2"/>
</dbReference>
<dbReference type="InterPro" id="IPR036259">
    <property type="entry name" value="MFS_trans_sf"/>
</dbReference>
<feature type="transmembrane region" description="Helical" evidence="5">
    <location>
        <begin position="166"/>
        <end position="184"/>
    </location>
</feature>
<dbReference type="EMBL" id="MHCN01000003">
    <property type="protein sequence ID" value="OGY22630.1"/>
    <property type="molecule type" value="Genomic_DNA"/>
</dbReference>
<dbReference type="PANTHER" id="PTHR43826">
    <property type="entry name" value="GLUCOSE-6-PHOSPHATE EXCHANGER SLC37A4"/>
    <property type="match status" value="1"/>
</dbReference>
<keyword evidence="3 5" id="KW-1133">Transmembrane helix</keyword>
<comment type="caution">
    <text evidence="7">The sequence shown here is derived from an EMBL/GenBank/DDBJ whole genome shotgun (WGS) entry which is preliminary data.</text>
</comment>
<dbReference type="PIRSF" id="PIRSF002808">
    <property type="entry name" value="Hexose_phosphate_transp"/>
    <property type="match status" value="1"/>
</dbReference>
<accession>A0A1G1W4W0</accession>
<dbReference type="PROSITE" id="PS50850">
    <property type="entry name" value="MFS"/>
    <property type="match status" value="1"/>
</dbReference>
<dbReference type="InterPro" id="IPR051337">
    <property type="entry name" value="OPA_Antiporter"/>
</dbReference>
<feature type="transmembrane region" description="Helical" evidence="5">
    <location>
        <begin position="289"/>
        <end position="307"/>
    </location>
</feature>
<dbReference type="GO" id="GO:0061513">
    <property type="term" value="F:glucose 6-phosphate:phosphate antiporter activity"/>
    <property type="evidence" value="ECO:0007669"/>
    <property type="project" value="TreeGrafter"/>
</dbReference>
<feature type="transmembrane region" description="Helical" evidence="5">
    <location>
        <begin position="103"/>
        <end position="125"/>
    </location>
</feature>
<feature type="transmembrane region" description="Helical" evidence="5">
    <location>
        <begin position="313"/>
        <end position="337"/>
    </location>
</feature>
<dbReference type="AlphaFoldDB" id="A0A1G1W4W0"/>
<dbReference type="GO" id="GO:0005886">
    <property type="term" value="C:plasma membrane"/>
    <property type="evidence" value="ECO:0007669"/>
    <property type="project" value="TreeGrafter"/>
</dbReference>
<evidence type="ECO:0000256" key="3">
    <source>
        <dbReference type="ARBA" id="ARBA00022989"/>
    </source>
</evidence>
<dbReference type="GO" id="GO:0035435">
    <property type="term" value="P:phosphate ion transmembrane transport"/>
    <property type="evidence" value="ECO:0007669"/>
    <property type="project" value="TreeGrafter"/>
</dbReference>
<comment type="subcellular location">
    <subcellularLocation>
        <location evidence="1">Endomembrane system</location>
        <topology evidence="1">Multi-pass membrane protein</topology>
    </subcellularLocation>
</comment>
<feature type="transmembrane region" description="Helical" evidence="5">
    <location>
        <begin position="137"/>
        <end position="160"/>
    </location>
</feature>
<dbReference type="Proteomes" id="UP000176299">
    <property type="component" value="Unassembled WGS sequence"/>
</dbReference>
<sequence>MLALKDWQKRILFTSWITYAGFYLTRVNISVAIPGMIQEFGISKTVMGAVLSALFFAYAAGQFINGQMGDKFGSKKLVAVGLLGTAIINVIFGFTGNFLAGMILLWALNGFFQSMGWAPTVKLVANWFPSQDRGRAAGILGTSYQIGNVLSLALAGVVVGALGWRWAFWAPVGIMVLLSIHWLWRVQEKAEDVGLKPVEIATPATGFRSTLRYVLTSRYIWLVALSLFGLNIVRYGFLDWAPTYFFEVQKAHIATAAYKSIIFPLAGSIGALSAGWLSDRFCQSRRAPVSVILLVILVAAILIFPHWPAELWWAGLINLAVIGFATYGPHVLMVAALPMDLGTKEMAASATGFIDGWGYIGAALTGVGTGYLLDRFGWNSAFDFWVAGAVVAAALIACMWNYKPVCPAPVTSIEGDPAV</sequence>
<feature type="transmembrane region" description="Helical" evidence="5">
    <location>
        <begin position="12"/>
        <end position="33"/>
    </location>
</feature>
<feature type="domain" description="Major facilitator superfamily (MFS) profile" evidence="6">
    <location>
        <begin position="11"/>
        <end position="406"/>
    </location>
</feature>
<dbReference type="InterPro" id="IPR020846">
    <property type="entry name" value="MFS_dom"/>
</dbReference>
<feature type="transmembrane region" description="Helical" evidence="5">
    <location>
        <begin position="219"/>
        <end position="237"/>
    </location>
</feature>
<feature type="transmembrane region" description="Helical" evidence="5">
    <location>
        <begin position="77"/>
        <end position="97"/>
    </location>
</feature>
<name>A0A1G1W4W0_9BACT</name>
<evidence type="ECO:0000259" key="6">
    <source>
        <dbReference type="PROSITE" id="PS50850"/>
    </source>
</evidence>
<organism evidence="7 8">
    <name type="scientific">Candidatus Woykebacteria bacterium GWA1_44_8</name>
    <dbReference type="NCBI Taxonomy" id="1802591"/>
    <lineage>
        <taxon>Bacteria</taxon>
        <taxon>Candidatus Woykeibacteriota</taxon>
    </lineage>
</organism>
<protein>
    <recommendedName>
        <fullName evidence="6">Major facilitator superfamily (MFS) profile domain-containing protein</fullName>
    </recommendedName>
</protein>
<feature type="transmembrane region" description="Helical" evidence="5">
    <location>
        <begin position="45"/>
        <end position="65"/>
    </location>
</feature>
<dbReference type="STRING" id="1802591.A2113_00455"/>
<keyword evidence="2 5" id="KW-0812">Transmembrane</keyword>
<evidence type="ECO:0000256" key="1">
    <source>
        <dbReference type="ARBA" id="ARBA00004127"/>
    </source>
</evidence>
<gene>
    <name evidence="7" type="ORF">A2113_00455</name>
</gene>
<dbReference type="InterPro" id="IPR011701">
    <property type="entry name" value="MFS"/>
</dbReference>
<evidence type="ECO:0000256" key="5">
    <source>
        <dbReference type="SAM" id="Phobius"/>
    </source>
</evidence>
<dbReference type="GO" id="GO:0012505">
    <property type="term" value="C:endomembrane system"/>
    <property type="evidence" value="ECO:0007669"/>
    <property type="project" value="UniProtKB-SubCell"/>
</dbReference>
<evidence type="ECO:0000256" key="2">
    <source>
        <dbReference type="ARBA" id="ARBA00022692"/>
    </source>
</evidence>
<keyword evidence="4 5" id="KW-0472">Membrane</keyword>
<dbReference type="InterPro" id="IPR000849">
    <property type="entry name" value="Sugar_P_transporter"/>
</dbReference>
<feature type="transmembrane region" description="Helical" evidence="5">
    <location>
        <begin position="257"/>
        <end position="277"/>
    </location>
</feature>
<dbReference type="SUPFAM" id="SSF103473">
    <property type="entry name" value="MFS general substrate transporter"/>
    <property type="match status" value="1"/>
</dbReference>
<evidence type="ECO:0000256" key="4">
    <source>
        <dbReference type="ARBA" id="ARBA00023136"/>
    </source>
</evidence>
<proteinExistence type="predicted"/>
<evidence type="ECO:0000313" key="7">
    <source>
        <dbReference type="EMBL" id="OGY22630.1"/>
    </source>
</evidence>
<dbReference type="Pfam" id="PF07690">
    <property type="entry name" value="MFS_1"/>
    <property type="match status" value="1"/>
</dbReference>
<evidence type="ECO:0000313" key="8">
    <source>
        <dbReference type="Proteomes" id="UP000176299"/>
    </source>
</evidence>
<feature type="transmembrane region" description="Helical" evidence="5">
    <location>
        <begin position="349"/>
        <end position="372"/>
    </location>
</feature>
<feature type="transmembrane region" description="Helical" evidence="5">
    <location>
        <begin position="384"/>
        <end position="402"/>
    </location>
</feature>
<reference evidence="7 8" key="1">
    <citation type="journal article" date="2016" name="Nat. Commun.">
        <title>Thousands of microbial genomes shed light on interconnected biogeochemical processes in an aquifer system.</title>
        <authorList>
            <person name="Anantharaman K."/>
            <person name="Brown C.T."/>
            <person name="Hug L.A."/>
            <person name="Sharon I."/>
            <person name="Castelle C.J."/>
            <person name="Probst A.J."/>
            <person name="Thomas B.C."/>
            <person name="Singh A."/>
            <person name="Wilkins M.J."/>
            <person name="Karaoz U."/>
            <person name="Brodie E.L."/>
            <person name="Williams K.H."/>
            <person name="Hubbard S.S."/>
            <person name="Banfield J.F."/>
        </authorList>
    </citation>
    <scope>NUCLEOTIDE SEQUENCE [LARGE SCALE GENOMIC DNA]</scope>
</reference>